<gene>
    <name evidence="1" type="ORF">M513_10126</name>
    <name evidence="2" type="ORF">M514_10126</name>
</gene>
<accession>A0A085N0F6</accession>
<dbReference type="EMBL" id="KL363280">
    <property type="protein sequence ID" value="KFD48974.1"/>
    <property type="molecule type" value="Genomic_DNA"/>
</dbReference>
<keyword evidence="3" id="KW-1185">Reference proteome</keyword>
<proteinExistence type="predicted"/>
<evidence type="ECO:0000313" key="1">
    <source>
        <dbReference type="EMBL" id="KFD48974.1"/>
    </source>
</evidence>
<dbReference type="Proteomes" id="UP000030758">
    <property type="component" value="Unassembled WGS sequence"/>
</dbReference>
<dbReference type="Proteomes" id="UP000030764">
    <property type="component" value="Unassembled WGS sequence"/>
</dbReference>
<dbReference type="EMBL" id="KL367584">
    <property type="protein sequence ID" value="KFD62952.1"/>
    <property type="molecule type" value="Genomic_DNA"/>
</dbReference>
<dbReference type="AlphaFoldDB" id="A0A085N0F6"/>
<evidence type="ECO:0000313" key="3">
    <source>
        <dbReference type="Proteomes" id="UP000030764"/>
    </source>
</evidence>
<protein>
    <submittedName>
        <fullName evidence="2">Uncharacterized protein</fullName>
    </submittedName>
</protein>
<evidence type="ECO:0000313" key="2">
    <source>
        <dbReference type="EMBL" id="KFD62952.1"/>
    </source>
</evidence>
<name>A0A085N0F6_9BILA</name>
<reference evidence="2 3" key="1">
    <citation type="journal article" date="2014" name="Nat. Genet.">
        <title>Genome and transcriptome of the porcine whipworm Trichuris suis.</title>
        <authorList>
            <person name="Jex A.R."/>
            <person name="Nejsum P."/>
            <person name="Schwarz E.M."/>
            <person name="Hu L."/>
            <person name="Young N.D."/>
            <person name="Hall R.S."/>
            <person name="Korhonen P.K."/>
            <person name="Liao S."/>
            <person name="Thamsborg S."/>
            <person name="Xia J."/>
            <person name="Xu P."/>
            <person name="Wang S."/>
            <person name="Scheerlinck J.P."/>
            <person name="Hofmann A."/>
            <person name="Sternberg P.W."/>
            <person name="Wang J."/>
            <person name="Gasser R.B."/>
        </authorList>
    </citation>
    <scope>NUCLEOTIDE SEQUENCE [LARGE SCALE GENOMIC DNA]</scope>
    <source>
        <strain evidence="2">DCEP-RM93F</strain>
        <strain evidence="1">DCEP-RM93M</strain>
    </source>
</reference>
<organism evidence="2">
    <name type="scientific">Trichuris suis</name>
    <name type="common">pig whipworm</name>
    <dbReference type="NCBI Taxonomy" id="68888"/>
    <lineage>
        <taxon>Eukaryota</taxon>
        <taxon>Metazoa</taxon>
        <taxon>Ecdysozoa</taxon>
        <taxon>Nematoda</taxon>
        <taxon>Enoplea</taxon>
        <taxon>Dorylaimia</taxon>
        <taxon>Trichinellida</taxon>
        <taxon>Trichuridae</taxon>
        <taxon>Trichuris</taxon>
    </lineage>
</organism>
<sequence length="66" mass="7634">MDKRFDHGCKKSFEEFVRPFKHYKSIDHVHIPPVAQRIAHRPSNSKVVGTILTRGVNTNMDLAYPD</sequence>